<organism evidence="1 2">
    <name type="scientific">Cylindrobasidium torrendii FP15055 ss-10</name>
    <dbReference type="NCBI Taxonomy" id="1314674"/>
    <lineage>
        <taxon>Eukaryota</taxon>
        <taxon>Fungi</taxon>
        <taxon>Dikarya</taxon>
        <taxon>Basidiomycota</taxon>
        <taxon>Agaricomycotina</taxon>
        <taxon>Agaricomycetes</taxon>
        <taxon>Agaricomycetidae</taxon>
        <taxon>Agaricales</taxon>
        <taxon>Marasmiineae</taxon>
        <taxon>Physalacriaceae</taxon>
        <taxon>Cylindrobasidium</taxon>
    </lineage>
</organism>
<gene>
    <name evidence="1" type="ORF">CYLTODRAFT_105502</name>
</gene>
<sequence length="207" mass="21507">MGNISKTRIPARLEMSDTSKVQAAAPSIVDPDENPEAVVFNNLLGSDVSATVSGASVASFAGDVSDNDKGAVNLSMLFAWRAVLASGPTGFSKEAASNTYRDALITLGWPIPPMTISKVSNKDLQGRCDKVVLGLMQGFMDASTLKHFSHVFESIGNDSDKGAGSVFNSGVKNGPGSGSFSTGSVMYVLRPSSSFPPSSSIIPGRGR</sequence>
<evidence type="ECO:0000313" key="1">
    <source>
        <dbReference type="EMBL" id="KIY64354.1"/>
    </source>
</evidence>
<evidence type="ECO:0000313" key="2">
    <source>
        <dbReference type="Proteomes" id="UP000054007"/>
    </source>
</evidence>
<accession>A0A0D7B2G0</accession>
<keyword evidence="2" id="KW-1185">Reference proteome</keyword>
<dbReference type="Proteomes" id="UP000054007">
    <property type="component" value="Unassembled WGS sequence"/>
</dbReference>
<dbReference type="AlphaFoldDB" id="A0A0D7B2G0"/>
<proteinExistence type="predicted"/>
<dbReference type="EMBL" id="KN880640">
    <property type="protein sequence ID" value="KIY64354.1"/>
    <property type="molecule type" value="Genomic_DNA"/>
</dbReference>
<name>A0A0D7B2G0_9AGAR</name>
<reference evidence="1 2" key="1">
    <citation type="journal article" date="2015" name="Fungal Genet. Biol.">
        <title>Evolution of novel wood decay mechanisms in Agaricales revealed by the genome sequences of Fistulina hepatica and Cylindrobasidium torrendii.</title>
        <authorList>
            <person name="Floudas D."/>
            <person name="Held B.W."/>
            <person name="Riley R."/>
            <person name="Nagy L.G."/>
            <person name="Koehler G."/>
            <person name="Ransdell A.S."/>
            <person name="Younus H."/>
            <person name="Chow J."/>
            <person name="Chiniquy J."/>
            <person name="Lipzen A."/>
            <person name="Tritt A."/>
            <person name="Sun H."/>
            <person name="Haridas S."/>
            <person name="LaButti K."/>
            <person name="Ohm R.A."/>
            <person name="Kues U."/>
            <person name="Blanchette R.A."/>
            <person name="Grigoriev I.V."/>
            <person name="Minto R.E."/>
            <person name="Hibbett D.S."/>
        </authorList>
    </citation>
    <scope>NUCLEOTIDE SEQUENCE [LARGE SCALE GENOMIC DNA]</scope>
    <source>
        <strain evidence="1 2">FP15055 ss-10</strain>
    </source>
</reference>
<protein>
    <submittedName>
        <fullName evidence="1">Uncharacterized protein</fullName>
    </submittedName>
</protein>